<gene>
    <name evidence="1" type="ORF">AVW11_09950</name>
</gene>
<proteinExistence type="predicted"/>
<dbReference type="InterPro" id="IPR046200">
    <property type="entry name" value="DUF6233"/>
</dbReference>
<comment type="caution">
    <text evidence="1">The sequence shown here is derived from an EMBL/GenBank/DDBJ whole genome shotgun (WGS) entry which is preliminary data.</text>
</comment>
<dbReference type="Pfam" id="PF19746">
    <property type="entry name" value="DUF6233"/>
    <property type="match status" value="1"/>
</dbReference>
<keyword evidence="2" id="KW-1185">Reference proteome</keyword>
<reference evidence="1 2" key="1">
    <citation type="submission" date="2016-01" db="EMBL/GenBank/DDBJ databases">
        <title>Streptomyces amritsarensis strain MTCC 11845 genome sequencing and assembly.</title>
        <authorList>
            <person name="Sharma D."/>
            <person name="Nair G.R."/>
            <person name="Kaur G."/>
            <person name="Manhas R.K."/>
            <person name="Mayilraj S."/>
        </authorList>
    </citation>
    <scope>NUCLEOTIDE SEQUENCE [LARGE SCALE GENOMIC DNA]</scope>
    <source>
        <strain evidence="1 2">MTCC 11845</strain>
    </source>
</reference>
<name>A0ABX3G8C9_9ACTN</name>
<protein>
    <submittedName>
        <fullName evidence="1">Uncharacterized protein</fullName>
    </submittedName>
</protein>
<dbReference type="EMBL" id="MQUR01000016">
    <property type="protein sequence ID" value="OLZ69599.1"/>
    <property type="molecule type" value="Genomic_DNA"/>
</dbReference>
<organism evidence="1 2">
    <name type="scientific">Streptomyces amritsarensis</name>
    <dbReference type="NCBI Taxonomy" id="681158"/>
    <lineage>
        <taxon>Bacteria</taxon>
        <taxon>Bacillati</taxon>
        <taxon>Actinomycetota</taxon>
        <taxon>Actinomycetes</taxon>
        <taxon>Kitasatosporales</taxon>
        <taxon>Streptomycetaceae</taxon>
        <taxon>Streptomyces</taxon>
    </lineage>
</organism>
<accession>A0ABX3G8C9</accession>
<evidence type="ECO:0000313" key="2">
    <source>
        <dbReference type="Proteomes" id="UP000187151"/>
    </source>
</evidence>
<dbReference type="RefSeq" id="WP_076043783.1">
    <property type="nucleotide sequence ID" value="NZ_MQUR01000016.1"/>
</dbReference>
<evidence type="ECO:0000313" key="1">
    <source>
        <dbReference type="EMBL" id="OLZ69599.1"/>
    </source>
</evidence>
<sequence length="112" mass="12067">MSEFPPDLLRLGTIVTYLRHELGRAERALAAAEATAAAAAAARSRPRPDAPAWVIEQGIGDGRPPVSVHAGDCWDRGRRWRPLSAEEARRALSEGVMACTHCRPDTALGVID</sequence>
<dbReference type="Proteomes" id="UP000187151">
    <property type="component" value="Unassembled WGS sequence"/>
</dbReference>